<dbReference type="EMBL" id="DS268113">
    <property type="protein sequence ID" value="KMM71919.1"/>
    <property type="molecule type" value="Genomic_DNA"/>
</dbReference>
<evidence type="ECO:0000313" key="2">
    <source>
        <dbReference type="Proteomes" id="UP000054567"/>
    </source>
</evidence>
<organism evidence="1 2">
    <name type="scientific">Coccidioides posadasii RMSCC 3488</name>
    <dbReference type="NCBI Taxonomy" id="454284"/>
    <lineage>
        <taxon>Eukaryota</taxon>
        <taxon>Fungi</taxon>
        <taxon>Dikarya</taxon>
        <taxon>Ascomycota</taxon>
        <taxon>Pezizomycotina</taxon>
        <taxon>Eurotiomycetes</taxon>
        <taxon>Eurotiomycetidae</taxon>
        <taxon>Onygenales</taxon>
        <taxon>Onygenaceae</taxon>
        <taxon>Coccidioides</taxon>
    </lineage>
</organism>
<dbReference type="AlphaFoldDB" id="A0A0J6FS76"/>
<reference evidence="1 2" key="1">
    <citation type="submission" date="2007-06" db="EMBL/GenBank/DDBJ databases">
        <title>The Genome Sequence of Coccidioides posadasii RMSCC_3488.</title>
        <authorList>
            <consortium name="Coccidioides Genome Resources Consortium"/>
            <consortium name="The Broad Institute Genome Sequencing Platform"/>
            <person name="Henn M.R."/>
            <person name="Sykes S."/>
            <person name="Young S."/>
            <person name="Jaffe D."/>
            <person name="Berlin A."/>
            <person name="Alvarez P."/>
            <person name="Butler J."/>
            <person name="Gnerre S."/>
            <person name="Grabherr M."/>
            <person name="Mauceli E."/>
            <person name="Brockman W."/>
            <person name="Kodira C."/>
            <person name="Alvarado L."/>
            <person name="Zeng Q."/>
            <person name="Crawford M."/>
            <person name="Antoine C."/>
            <person name="Devon K."/>
            <person name="Galgiani J."/>
            <person name="Orsborn K."/>
            <person name="Lewis M.L."/>
            <person name="Nusbaum C."/>
            <person name="Galagan J."/>
            <person name="Birren B."/>
        </authorList>
    </citation>
    <scope>NUCLEOTIDE SEQUENCE [LARGE SCALE GENOMIC DNA]</scope>
    <source>
        <strain evidence="1 2">RMSCC 3488</strain>
    </source>
</reference>
<proteinExistence type="predicted"/>
<reference evidence="2" key="2">
    <citation type="journal article" date="2009" name="Genome Res.">
        <title>Comparative genomic analyses of the human fungal pathogens Coccidioides and their relatives.</title>
        <authorList>
            <person name="Sharpton T.J."/>
            <person name="Stajich J.E."/>
            <person name="Rounsley S.D."/>
            <person name="Gardner M.J."/>
            <person name="Wortman J.R."/>
            <person name="Jordar V.S."/>
            <person name="Maiti R."/>
            <person name="Kodira C.D."/>
            <person name="Neafsey D.E."/>
            <person name="Zeng Q."/>
            <person name="Hung C.-Y."/>
            <person name="McMahan C."/>
            <person name="Muszewska A."/>
            <person name="Grynberg M."/>
            <person name="Mandel M.A."/>
            <person name="Kellner E.M."/>
            <person name="Barker B.M."/>
            <person name="Galgiani J.N."/>
            <person name="Orbach M.J."/>
            <person name="Kirkland T.N."/>
            <person name="Cole G.T."/>
            <person name="Henn M.R."/>
            <person name="Birren B.W."/>
            <person name="Taylor J.W."/>
        </authorList>
    </citation>
    <scope>NUCLEOTIDE SEQUENCE [LARGE SCALE GENOMIC DNA]</scope>
    <source>
        <strain evidence="2">RMSCC 3488</strain>
    </source>
</reference>
<name>A0A0J6FS76_COCPO</name>
<gene>
    <name evidence="1" type="ORF">CPAG_08220</name>
</gene>
<dbReference type="VEuPathDB" id="FungiDB:CPAG_08220"/>
<reference evidence="2" key="3">
    <citation type="journal article" date="2010" name="Genome Res.">
        <title>Population genomic sequencing of Coccidioides fungi reveals recent hybridization and transposon control.</title>
        <authorList>
            <person name="Neafsey D.E."/>
            <person name="Barker B.M."/>
            <person name="Sharpton T.J."/>
            <person name="Stajich J.E."/>
            <person name="Park D.J."/>
            <person name="Whiston E."/>
            <person name="Hung C.-Y."/>
            <person name="McMahan C."/>
            <person name="White J."/>
            <person name="Sykes S."/>
            <person name="Heiman D."/>
            <person name="Young S."/>
            <person name="Zeng Q."/>
            <person name="Abouelleil A."/>
            <person name="Aftuck L."/>
            <person name="Bessette D."/>
            <person name="Brown A."/>
            <person name="FitzGerald M."/>
            <person name="Lui A."/>
            <person name="Macdonald J.P."/>
            <person name="Priest M."/>
            <person name="Orbach M.J."/>
            <person name="Galgiani J.N."/>
            <person name="Kirkland T.N."/>
            <person name="Cole G.T."/>
            <person name="Birren B.W."/>
            <person name="Henn M.R."/>
            <person name="Taylor J.W."/>
            <person name="Rounsley S.D."/>
        </authorList>
    </citation>
    <scope>NUCLEOTIDE SEQUENCE [LARGE SCALE GENOMIC DNA]</scope>
    <source>
        <strain evidence="2">RMSCC 3488</strain>
    </source>
</reference>
<accession>A0A0J6FS76</accession>
<sequence length="117" mass="13379">MYKTIPIPRQSMNALLKWTQLRDYYAPFKARPGVVYPAGISTSDEAAKGLFPWTFQNLFRITDSGISAVRSRKREFKVLCRSAAEEYKSNLRRRQSKKFSLDTAVESLVGMDVDDPP</sequence>
<protein>
    <submittedName>
        <fullName evidence="1">Uncharacterized protein</fullName>
    </submittedName>
</protein>
<evidence type="ECO:0000313" key="1">
    <source>
        <dbReference type="EMBL" id="KMM71919.1"/>
    </source>
</evidence>
<dbReference type="Proteomes" id="UP000054567">
    <property type="component" value="Unassembled WGS sequence"/>
</dbReference>